<proteinExistence type="predicted"/>
<evidence type="ECO:0000313" key="1">
    <source>
        <dbReference type="EMBL" id="TGO01928.1"/>
    </source>
</evidence>
<comment type="caution">
    <text evidence="1">The sequence shown here is derived from an EMBL/GenBank/DDBJ whole genome shotgun (WGS) entry which is preliminary data.</text>
</comment>
<dbReference type="AlphaFoldDB" id="A0A4E0QL11"/>
<dbReference type="EMBL" id="JSZA02000379">
    <property type="protein sequence ID" value="TGO01928.1"/>
    <property type="molecule type" value="Genomic_DNA"/>
</dbReference>
<evidence type="ECO:0000313" key="2">
    <source>
        <dbReference type="Proteomes" id="UP000030428"/>
    </source>
</evidence>
<dbReference type="Proteomes" id="UP000030428">
    <property type="component" value="Unassembled WGS sequence"/>
</dbReference>
<keyword evidence="2" id="KW-1185">Reference proteome</keyword>
<reference evidence="1 2" key="1">
    <citation type="journal article" date="2016" name="Front. Microbiol.">
        <title>Single-Cell (Meta-)Genomics of a Dimorphic Candidatus Thiomargarita nelsonii Reveals Genomic Plasticity.</title>
        <authorList>
            <person name="Flood B.E."/>
            <person name="Fliss P."/>
            <person name="Jones D.S."/>
            <person name="Dick G.J."/>
            <person name="Jain S."/>
            <person name="Kaster A.K."/>
            <person name="Winkel M."/>
            <person name="Mussmann M."/>
            <person name="Bailey J."/>
        </authorList>
    </citation>
    <scope>NUCLEOTIDE SEQUENCE [LARGE SCALE GENOMIC DNA]</scope>
    <source>
        <strain evidence="1">Hydrate Ridge</strain>
    </source>
</reference>
<sequence length="121" mass="13779">MKLSELSEEVREKIKSHSWDKIVGTPESSSPWKFALDFENPEIMDIEGYHVLLPMRKDRLSTQTILRCIPSADGNTLILSFQDLSYGDNSEPLFLAICDKLPGEELFLTTTLYESSFDGIF</sequence>
<protein>
    <submittedName>
        <fullName evidence="1">Uncharacterized protein</fullName>
    </submittedName>
</protein>
<gene>
    <name evidence="1" type="ORF">PN36_34235</name>
</gene>
<name>A0A4E0QL11_9GAMM</name>
<organism evidence="1 2">
    <name type="scientific">Candidatus Thiomargarita nelsonii</name>
    <dbReference type="NCBI Taxonomy" id="1003181"/>
    <lineage>
        <taxon>Bacteria</taxon>
        <taxon>Pseudomonadati</taxon>
        <taxon>Pseudomonadota</taxon>
        <taxon>Gammaproteobacteria</taxon>
        <taxon>Thiotrichales</taxon>
        <taxon>Thiotrichaceae</taxon>
        <taxon>Thiomargarita</taxon>
    </lineage>
</organism>
<accession>A0A4E0QL11</accession>